<feature type="transmembrane region" description="Helical" evidence="2">
    <location>
        <begin position="1158"/>
        <end position="1176"/>
    </location>
</feature>
<proteinExistence type="predicted"/>
<comment type="caution">
    <text evidence="3">The sequence shown here is derived from an EMBL/GenBank/DDBJ whole genome shotgun (WGS) entry which is preliminary data.</text>
</comment>
<name>A0A9P1CJ25_9DINO</name>
<gene>
    <name evidence="3" type="ORF">C1SCF055_LOCUS19149</name>
</gene>
<evidence type="ECO:0000256" key="2">
    <source>
        <dbReference type="SAM" id="Phobius"/>
    </source>
</evidence>
<feature type="region of interest" description="Disordered" evidence="1">
    <location>
        <begin position="1019"/>
        <end position="1052"/>
    </location>
</feature>
<keyword evidence="2" id="KW-0472">Membrane</keyword>
<keyword evidence="2" id="KW-0812">Transmembrane</keyword>
<evidence type="ECO:0000313" key="5">
    <source>
        <dbReference type="Proteomes" id="UP001152797"/>
    </source>
</evidence>
<feature type="transmembrane region" description="Helical" evidence="2">
    <location>
        <begin position="184"/>
        <end position="205"/>
    </location>
</feature>
<feature type="transmembrane region" description="Helical" evidence="2">
    <location>
        <begin position="60"/>
        <end position="80"/>
    </location>
</feature>
<dbReference type="EMBL" id="CAMXCT020001696">
    <property type="protein sequence ID" value="CAL1145686.1"/>
    <property type="molecule type" value="Genomic_DNA"/>
</dbReference>
<evidence type="ECO:0000313" key="4">
    <source>
        <dbReference type="EMBL" id="CAL1145686.1"/>
    </source>
</evidence>
<feature type="transmembrane region" description="Helical" evidence="2">
    <location>
        <begin position="1306"/>
        <end position="1336"/>
    </location>
</feature>
<feature type="transmembrane region" description="Helical" evidence="2">
    <location>
        <begin position="217"/>
        <end position="243"/>
    </location>
</feature>
<keyword evidence="2" id="KW-1133">Transmembrane helix</keyword>
<evidence type="ECO:0000256" key="1">
    <source>
        <dbReference type="SAM" id="MobiDB-lite"/>
    </source>
</evidence>
<feature type="transmembrane region" description="Helical" evidence="2">
    <location>
        <begin position="128"/>
        <end position="156"/>
    </location>
</feature>
<organism evidence="3">
    <name type="scientific">Cladocopium goreaui</name>
    <dbReference type="NCBI Taxonomy" id="2562237"/>
    <lineage>
        <taxon>Eukaryota</taxon>
        <taxon>Sar</taxon>
        <taxon>Alveolata</taxon>
        <taxon>Dinophyceae</taxon>
        <taxon>Suessiales</taxon>
        <taxon>Symbiodiniaceae</taxon>
        <taxon>Cladocopium</taxon>
    </lineage>
</organism>
<feature type="transmembrane region" description="Helical" evidence="2">
    <location>
        <begin position="92"/>
        <end position="116"/>
    </location>
</feature>
<reference evidence="4" key="2">
    <citation type="submission" date="2024-04" db="EMBL/GenBank/DDBJ databases">
        <authorList>
            <person name="Chen Y."/>
            <person name="Shah S."/>
            <person name="Dougan E. K."/>
            <person name="Thang M."/>
            <person name="Chan C."/>
        </authorList>
    </citation>
    <scope>NUCLEOTIDE SEQUENCE [LARGE SCALE GENOMIC DNA]</scope>
</reference>
<dbReference type="EMBL" id="CAMXCT030001696">
    <property type="protein sequence ID" value="CAL4779623.1"/>
    <property type="molecule type" value="Genomic_DNA"/>
</dbReference>
<protein>
    <submittedName>
        <fullName evidence="3">Uncharacterized protein</fullName>
    </submittedName>
</protein>
<accession>A0A9P1CJ25</accession>
<feature type="compositionally biased region" description="Polar residues" evidence="1">
    <location>
        <begin position="1034"/>
        <end position="1052"/>
    </location>
</feature>
<reference evidence="3" key="1">
    <citation type="submission" date="2022-10" db="EMBL/GenBank/DDBJ databases">
        <authorList>
            <person name="Chen Y."/>
            <person name="Dougan E. K."/>
            <person name="Chan C."/>
            <person name="Rhodes N."/>
            <person name="Thang M."/>
        </authorList>
    </citation>
    <scope>NUCLEOTIDE SEQUENCE</scope>
</reference>
<sequence length="1821" mass="202399">MSSAGPVLLGRVRCALDGPVKAAAGDVDVTDVPGSPSELDSPIRSRDQSRTWWIQRWTHRTFLCVAVIVAACLSGALAYALYDSSSYKSDSIFLVCFLIASNALAGAAAVFLWLIAPTQHLLLAARFLMLNWLGGLCSLFLLGFRPLVLVFEFLGLQYLAQDRLKSIWPALNSPRWGACLGRAFWLEFALLSFLLYLTLMILVVPRVNFDLIPVVAFTAQLLAALVFVMWVLGVATTLCRVVLMLRRAVQMARKEENSAAVQRLIACRRRSFWQGIGFLASLATTFSLFKVTDSEVFETPLDDPGHYWGLHIPSFSFAVAQCINSVVNVGSDWEAKTEELASRGISLSDLLEFYSNLGVSIMPSFQPDVHTTNDVVRLGIIPRTSSACGSYAEFVNDGKKVIPKKMVTHNWQNLFRNPNGDVDPVTKIPHPICTCNAPKFFNKDPPLNEHGDSIKCEMNKFDDMMAFLALKDPIFTEVIAVDANLDLFGRAWCVAELFEAHRMGMAQNLMLRNTATLMTRQSTLQDIRVEDMKASRPEDVQQILEKIPDKKAFNEKLQELIFDGQVGLLAARKKADVLEQMEDLSYVLKWARLSESADDGALIWRRWICAALHSSAHGNAESLRCIALGGAQNSWCQTTTWTFEVPRHIGMMLGHVVHRRLDGCLHALIHAGRNRLELRHGPISVDWDWGVLGPYSYATCGNLRQGTAEFFQKSLAAFQQNDSLRVLHPESGLVRGYLGNTECRRYDKYSQNRNCQGRVAEFWERALDELNHSQVRIDHTVIRRGEEGIDQYFIDYNLTKAFEEYKGRFPKEWSERPTSTTNFDLCAFATGMGYVDLCSGAFALTHRRQAMTFMIELYTSPVFMALTNALTALTILTDNPEKSLKSRESPKSHPRSCRIQASLSDSRTFRYAPSETAFFFNKSRVPGHACPSNSADALCANINKEGVPWYTLFSLFVVAAGCGACSLIGIAYQHIGGEDKENEEEKKKKTKDEETRMAMMEIRSLLDLEFGKISKALQSNPRPDAAGSAEPQVVESSRSTGTGVSTPRTNSSAPEAFAVDWQNGRPALFVLSAAVLDSDPLHDTVSESKFGRWPCAMSSAGPVLLGRVRCALDGPVKGAAGDVDVTDVPGSPSELDSPIRSRDQSQTWWSQRWTHPTFLCVAVIVAACLSGALAYALYDSSSYKSDSIFLVCCLIASNALAGAAAVLLWLIAPTQHLLLAARFLMLNWLGGLCSLFRLWFRGIVLVCELLGLQYLAQDRLKSIWPALNSPRWGACLGRAFWLEFAILSFGKVTPVILAVLDVNGALIVRVVAAFLAALVFVMWVLGVTTTLCRVVLMLRRTLQMARKEENSTAVQRLLACRRRSFWQGIGFLASLATTFSLFKVAVSEALETPLDDPGFYYGGLHIPSFSFAVAQCINSVVNVAGVILLSKAYRLFRLPGSARPPALSWTPSRFGCQVCPCSHLRHDSDIDTGMIKGSDWEAKTEELASRGISLSDLLEFYSNLGFGIMPSFQPDVHTTNDVVRLGIIPRTSSACSSYAEFVNDGKKVIPKKMVTHNWQNLFRDLLASVIADALGEHNFELIAKLLSDKEGVEVVEQILQVQGRLQETYWICAFSVNQHASICGGNPNGDVDPVTKIPHPICTCNAPKFFNKDPPLNEHGESIKCEMNKFDDMMAFLARKDPNFTEVIAVDANLDLFGRAWCVAELFEAYRMGMAQNLMLRNTATLMTRQRTLQDIRVEDMKASRPEDVQQILEKIPDKKAFNEKLQELIFDGQVGLLAARKKADVLEQMEDLSYVLKWARLSESTDGGALIWRRWICSSS</sequence>
<feature type="transmembrane region" description="Helical" evidence="2">
    <location>
        <begin position="1188"/>
        <end position="1210"/>
    </location>
</feature>
<dbReference type="EMBL" id="CAMXCT010001696">
    <property type="protein sequence ID" value="CAI3992311.1"/>
    <property type="molecule type" value="Genomic_DNA"/>
</dbReference>
<feature type="transmembrane region" description="Helical" evidence="2">
    <location>
        <begin position="1406"/>
        <end position="1429"/>
    </location>
</feature>
<evidence type="ECO:0000313" key="3">
    <source>
        <dbReference type="EMBL" id="CAI3992311.1"/>
    </source>
</evidence>
<feature type="transmembrane region" description="Helical" evidence="2">
    <location>
        <begin position="1365"/>
        <end position="1386"/>
    </location>
</feature>
<keyword evidence="5" id="KW-1185">Reference proteome</keyword>
<feature type="transmembrane region" description="Helical" evidence="2">
    <location>
        <begin position="949"/>
        <end position="972"/>
    </location>
</feature>
<dbReference type="Proteomes" id="UP001152797">
    <property type="component" value="Unassembled WGS sequence"/>
</dbReference>